<keyword evidence="2" id="KW-0472">Membrane</keyword>
<dbReference type="Proteomes" id="UP001519331">
    <property type="component" value="Unassembled WGS sequence"/>
</dbReference>
<keyword evidence="5" id="KW-1185">Reference proteome</keyword>
<protein>
    <submittedName>
        <fullName evidence="4">Tape measure domain-containing protein</fullName>
    </submittedName>
</protein>
<keyword evidence="2" id="KW-0812">Transmembrane</keyword>
<gene>
    <name evidence="4" type="ORF">JOF45_002640</name>
</gene>
<accession>A0ABS4T518</accession>
<dbReference type="RefSeq" id="WP_210051514.1">
    <property type="nucleotide sequence ID" value="NZ_JAGINX010000002.1"/>
</dbReference>
<evidence type="ECO:0000256" key="1">
    <source>
        <dbReference type="SAM" id="MobiDB-lite"/>
    </source>
</evidence>
<dbReference type="InterPro" id="IPR013491">
    <property type="entry name" value="Tape_meas_N"/>
</dbReference>
<feature type="transmembrane region" description="Helical" evidence="2">
    <location>
        <begin position="466"/>
        <end position="488"/>
    </location>
</feature>
<proteinExistence type="predicted"/>
<feature type="region of interest" description="Disordered" evidence="1">
    <location>
        <begin position="59"/>
        <end position="84"/>
    </location>
</feature>
<dbReference type="PANTHER" id="PTHR12460:SF38">
    <property type="entry name" value="KINETOPLAST-ASSOCIATED PROTEIN-LIKE PROTEIN"/>
    <property type="match status" value="1"/>
</dbReference>
<evidence type="ECO:0000259" key="3">
    <source>
        <dbReference type="Pfam" id="PF20155"/>
    </source>
</evidence>
<dbReference type="NCBIfam" id="TIGR02675">
    <property type="entry name" value="tape_meas_nterm"/>
    <property type="match status" value="1"/>
</dbReference>
<organism evidence="4 5">
    <name type="scientific">Nesterenkonia lacusekhoensis</name>
    <dbReference type="NCBI Taxonomy" id="150832"/>
    <lineage>
        <taxon>Bacteria</taxon>
        <taxon>Bacillati</taxon>
        <taxon>Actinomycetota</taxon>
        <taxon>Actinomycetes</taxon>
        <taxon>Micrococcales</taxon>
        <taxon>Micrococcaceae</taxon>
        <taxon>Nesterenkonia</taxon>
    </lineage>
</organism>
<evidence type="ECO:0000313" key="5">
    <source>
        <dbReference type="Proteomes" id="UP001519331"/>
    </source>
</evidence>
<comment type="caution">
    <text evidence="4">The sequence shown here is derived from an EMBL/GenBank/DDBJ whole genome shotgun (WGS) entry which is preliminary data.</text>
</comment>
<reference evidence="4 5" key="1">
    <citation type="submission" date="2021-03" db="EMBL/GenBank/DDBJ databases">
        <title>Sequencing the genomes of 1000 actinobacteria strains.</title>
        <authorList>
            <person name="Klenk H.-P."/>
        </authorList>
    </citation>
    <scope>NUCLEOTIDE SEQUENCE [LARGE SCALE GENOMIC DNA]</scope>
    <source>
        <strain evidence="4 5">DSM 12544</strain>
    </source>
</reference>
<feature type="transmembrane region" description="Helical" evidence="2">
    <location>
        <begin position="522"/>
        <end position="542"/>
    </location>
</feature>
<sequence>MARDVRVRLSAEIQAYLSAMQQAEQAATRVADAADRLGDISISADTSVASDLDQAASSADSAASSMENASGSAESMAGGMDSASAAAQDASAGIESAGASAETASAGLSSVGAQSQAATADMLAASAGAQQFEGTLATVGAQSQTAAGAMQDASAAMQAHGSIAQQASAGIDGLSSSFASGMSYSTGFSGALTSLGQGFANAQQHGAELLGTAEANASAFHQMGGAMAIAGGGLSALMGNVIQTGIEYNTLQQVAGRALETMAGSAEAAAAQMEQLHAFADESPFARDTWITAQQQLMAFGMEAERVVPTLEGVQNAVAAIGGGDAEIMQLVDILGQVEGQGRITGRELQRLGQMGINAADLIGDAMGVSGNQIREQITAGALDAETAIDALTTGMMNQFDGAAEGLRDTMEGSLDRIRARIRDIGSIIATPLVSPDGGGFLVEAINQAADFGSALLELPDPLLQVAGLGAAAAGGITVFGGALVAALPHLRTMASNAGTAWTALANFATGGAGIAGGLRRIGIAAGIAAVALGGMAVVNHLEENLREGAISSGELENGLRRAADAGKVMNDQFAHLDGSDHLLGTLVRSREGVDDMVGAFDELSGATLEVGDRTGFVQDKLYGLTSDIPLVGDAVRFFASDMADAEDAIAQTDDALANMAASGSIDTAVEAMSNYADELHAAGYSSDEIVNKFPELESALYDYAGSLGVSVDETEMLRWMLQGIVPDAVGAAEASNDLADGMESVAGITSEVEGGLSTTGALMGELAEQADIAASALGEIVDAYTRLGIIQLDASEALMSYNEALWDLDDAIEDNGNTMDRSTQAGIDNHRAFRALGEESWALAEANLAAGDSAESVADGLQSTYDHLVTTAEQMGYSEEQAHDYAAAFMQIPEEHRTDVEAYFEDFASDGVDALNIKLENIPEMKQVRIDVDGSGATETVELTQAQIDEIQDKTVGVYATDEGTVLEVQGAIDGVTDGDAMVLVDDEGTVQEVQAEILGVSNGQATVAVDDGNTVNIVQWDIDNIRDGSATVTASANTYGAETDLNHTARNRTTTITATFGGLVNQGGFGSGAGSPFINRAHGGRAGVGTGLAAYASGGRLPSTGLGTDQILGLNRAGQPTAWVDDREWIINRRSSDKYDGLLQAVNQDDPYGIRRYAAQLSGYAAGGRNGYQGQVREFAQPSAPRPAVDTRALAAAMQGQGGTHNQVTIHAINNPRGVPTEQSVKDALEYPAALGGGSFG</sequence>
<dbReference type="Pfam" id="PF20155">
    <property type="entry name" value="TMP_3"/>
    <property type="match status" value="1"/>
</dbReference>
<dbReference type="PANTHER" id="PTHR12460">
    <property type="entry name" value="CYCLIN-DEPENDENT KINASE INHIBITOR-RELATED PROTEIN"/>
    <property type="match status" value="1"/>
</dbReference>
<dbReference type="EMBL" id="JAGINX010000002">
    <property type="protein sequence ID" value="MBP2319557.1"/>
    <property type="molecule type" value="Genomic_DNA"/>
</dbReference>
<feature type="domain" description="Tape measure protein N-terminal" evidence="3">
    <location>
        <begin position="241"/>
        <end position="422"/>
    </location>
</feature>
<keyword evidence="2" id="KW-1133">Transmembrane helix</keyword>
<name>A0ABS4T518_9MICC</name>
<evidence type="ECO:0000313" key="4">
    <source>
        <dbReference type="EMBL" id="MBP2319557.1"/>
    </source>
</evidence>
<evidence type="ECO:0000256" key="2">
    <source>
        <dbReference type="SAM" id="Phobius"/>
    </source>
</evidence>